<name>A0A2M4B579_9DIPT</name>
<protein>
    <submittedName>
        <fullName evidence="1">Putative secreted protein</fullName>
    </submittedName>
</protein>
<sequence length="134" mass="15246">MLIPLKIQNFLFSLRPLFTFCKHIDTVNKKKHKHTTIGWTATMAIMLLVCTKMCNRSENDVEPWTAMRGTCLLLLQLLVRFAAVNQTSTKMTITNTHHESSSPSPSPSPPLMTLKYWLLSDHSGFPERVPYSSP</sequence>
<organism evidence="1">
    <name type="scientific">Anopheles triannulatus</name>
    <dbReference type="NCBI Taxonomy" id="58253"/>
    <lineage>
        <taxon>Eukaryota</taxon>
        <taxon>Metazoa</taxon>
        <taxon>Ecdysozoa</taxon>
        <taxon>Arthropoda</taxon>
        <taxon>Hexapoda</taxon>
        <taxon>Insecta</taxon>
        <taxon>Pterygota</taxon>
        <taxon>Neoptera</taxon>
        <taxon>Endopterygota</taxon>
        <taxon>Diptera</taxon>
        <taxon>Nematocera</taxon>
        <taxon>Culicoidea</taxon>
        <taxon>Culicidae</taxon>
        <taxon>Anophelinae</taxon>
        <taxon>Anopheles</taxon>
    </lineage>
</organism>
<dbReference type="AlphaFoldDB" id="A0A2M4B579"/>
<evidence type="ECO:0000313" key="1">
    <source>
        <dbReference type="EMBL" id="MBW47958.1"/>
    </source>
</evidence>
<reference evidence="1" key="1">
    <citation type="submission" date="2018-01" db="EMBL/GenBank/DDBJ databases">
        <title>An insight into the sialome of Amazonian anophelines.</title>
        <authorList>
            <person name="Ribeiro J.M."/>
            <person name="Scarpassa V."/>
            <person name="Calvo E."/>
        </authorList>
    </citation>
    <scope>NUCLEOTIDE SEQUENCE</scope>
    <source>
        <tissue evidence="1">Salivary glands</tissue>
    </source>
</reference>
<accession>A0A2M4B579</accession>
<proteinExistence type="predicted"/>
<dbReference type="EMBL" id="GGFK01014637">
    <property type="protein sequence ID" value="MBW47958.1"/>
    <property type="molecule type" value="Transcribed_RNA"/>
</dbReference>